<dbReference type="EMBL" id="QKWP01000950">
    <property type="protein sequence ID" value="RIB13159.1"/>
    <property type="molecule type" value="Genomic_DNA"/>
</dbReference>
<evidence type="ECO:0000313" key="3">
    <source>
        <dbReference type="Proteomes" id="UP000266673"/>
    </source>
</evidence>
<proteinExistence type="predicted"/>
<dbReference type="AlphaFoldDB" id="A0A397UWP2"/>
<dbReference type="Proteomes" id="UP000266673">
    <property type="component" value="Unassembled WGS sequence"/>
</dbReference>
<accession>A0A397UWP2</accession>
<sequence length="72" mass="7552">MCVVYNQPVFSISVVILCWCRLFLVLSFVGAAVVYGIGTFVLSLTVANRIVVSGTGTFALSFTGVVTLNGGC</sequence>
<keyword evidence="1" id="KW-0472">Membrane</keyword>
<keyword evidence="1" id="KW-0812">Transmembrane</keyword>
<name>A0A397UWP2_9GLOM</name>
<gene>
    <name evidence="2" type="ORF">C2G38_2198601</name>
</gene>
<comment type="caution">
    <text evidence="2">The sequence shown here is derived from an EMBL/GenBank/DDBJ whole genome shotgun (WGS) entry which is preliminary data.</text>
</comment>
<keyword evidence="3" id="KW-1185">Reference proteome</keyword>
<evidence type="ECO:0000256" key="1">
    <source>
        <dbReference type="SAM" id="Phobius"/>
    </source>
</evidence>
<reference evidence="2 3" key="1">
    <citation type="submission" date="2018-06" db="EMBL/GenBank/DDBJ databases">
        <title>Comparative genomics reveals the genomic features of Rhizophagus irregularis, R. cerebriforme, R. diaphanum and Gigaspora rosea, and their symbiotic lifestyle signature.</title>
        <authorList>
            <person name="Morin E."/>
            <person name="San Clemente H."/>
            <person name="Chen E.C.H."/>
            <person name="De La Providencia I."/>
            <person name="Hainaut M."/>
            <person name="Kuo A."/>
            <person name="Kohler A."/>
            <person name="Murat C."/>
            <person name="Tang N."/>
            <person name="Roy S."/>
            <person name="Loubradou J."/>
            <person name="Henrissat B."/>
            <person name="Grigoriev I.V."/>
            <person name="Corradi N."/>
            <person name="Roux C."/>
            <person name="Martin F.M."/>
        </authorList>
    </citation>
    <scope>NUCLEOTIDE SEQUENCE [LARGE SCALE GENOMIC DNA]</scope>
    <source>
        <strain evidence="2 3">DAOM 194757</strain>
    </source>
</reference>
<feature type="transmembrane region" description="Helical" evidence="1">
    <location>
        <begin position="12"/>
        <end position="38"/>
    </location>
</feature>
<organism evidence="2 3">
    <name type="scientific">Gigaspora rosea</name>
    <dbReference type="NCBI Taxonomy" id="44941"/>
    <lineage>
        <taxon>Eukaryota</taxon>
        <taxon>Fungi</taxon>
        <taxon>Fungi incertae sedis</taxon>
        <taxon>Mucoromycota</taxon>
        <taxon>Glomeromycotina</taxon>
        <taxon>Glomeromycetes</taxon>
        <taxon>Diversisporales</taxon>
        <taxon>Gigasporaceae</taxon>
        <taxon>Gigaspora</taxon>
    </lineage>
</organism>
<keyword evidence="1" id="KW-1133">Transmembrane helix</keyword>
<feature type="transmembrane region" description="Helical" evidence="1">
    <location>
        <begin position="50"/>
        <end position="68"/>
    </location>
</feature>
<evidence type="ECO:0000313" key="2">
    <source>
        <dbReference type="EMBL" id="RIB13159.1"/>
    </source>
</evidence>
<protein>
    <submittedName>
        <fullName evidence="2">Uncharacterized protein</fullName>
    </submittedName>
</protein>